<dbReference type="Proteomes" id="UP000275408">
    <property type="component" value="Unassembled WGS sequence"/>
</dbReference>
<protein>
    <submittedName>
        <fullName evidence="1">Uncharacterized protein</fullName>
    </submittedName>
</protein>
<sequence length="250" mass="28716">LAQSVFGPEALQNSSPLLQIPEERFPFSNMSLTVVITTVRLKHMVVQRGLSTQYHYNSCTTMERLKKPAKSEPPSRLQGGASHGTPVLFAHALLATDQQLKEIKRVCINPSQFSVLELPKAFVNYNKAKWKHSNVLVCGTHREKALGKGFSRPLHYAQHLLCDHQKKDNIMTSLKIIKEEWLLLHLLSERYVAKFYEYKADIMRKIMTADLQPIDRARTERNKLTLLFSKRNNLLRKESSLFQNLQGCCK</sequence>
<accession>A0A3M6U564</accession>
<organism evidence="1 2">
    <name type="scientific">Pocillopora damicornis</name>
    <name type="common">Cauliflower coral</name>
    <name type="synonym">Millepora damicornis</name>
    <dbReference type="NCBI Taxonomy" id="46731"/>
    <lineage>
        <taxon>Eukaryota</taxon>
        <taxon>Metazoa</taxon>
        <taxon>Cnidaria</taxon>
        <taxon>Anthozoa</taxon>
        <taxon>Hexacorallia</taxon>
        <taxon>Scleractinia</taxon>
        <taxon>Astrocoeniina</taxon>
        <taxon>Pocilloporidae</taxon>
        <taxon>Pocillopora</taxon>
    </lineage>
</organism>
<keyword evidence="2" id="KW-1185">Reference proteome</keyword>
<dbReference type="AlphaFoldDB" id="A0A3M6U564"/>
<reference evidence="1 2" key="1">
    <citation type="journal article" date="2018" name="Sci. Rep.">
        <title>Comparative analysis of the Pocillopora damicornis genome highlights role of immune system in coral evolution.</title>
        <authorList>
            <person name="Cunning R."/>
            <person name="Bay R.A."/>
            <person name="Gillette P."/>
            <person name="Baker A.C."/>
            <person name="Traylor-Knowles N."/>
        </authorList>
    </citation>
    <scope>NUCLEOTIDE SEQUENCE [LARGE SCALE GENOMIC DNA]</scope>
    <source>
        <strain evidence="1">RSMAS</strain>
        <tissue evidence="1">Whole animal</tissue>
    </source>
</reference>
<gene>
    <name evidence="1" type="ORF">pdam_00014335</name>
</gene>
<name>A0A3M6U564_POCDA</name>
<feature type="non-terminal residue" evidence="1">
    <location>
        <position position="1"/>
    </location>
</feature>
<evidence type="ECO:0000313" key="1">
    <source>
        <dbReference type="EMBL" id="RMX48689.1"/>
    </source>
</evidence>
<proteinExistence type="predicted"/>
<comment type="caution">
    <text evidence="1">The sequence shown here is derived from an EMBL/GenBank/DDBJ whole genome shotgun (WGS) entry which is preliminary data.</text>
</comment>
<dbReference type="EMBL" id="RCHS01002240">
    <property type="protein sequence ID" value="RMX48689.1"/>
    <property type="molecule type" value="Genomic_DNA"/>
</dbReference>
<evidence type="ECO:0000313" key="2">
    <source>
        <dbReference type="Proteomes" id="UP000275408"/>
    </source>
</evidence>